<dbReference type="Gene3D" id="3.40.1000.10">
    <property type="entry name" value="Mog1/PsbP, alpha/beta/alpha sandwich"/>
    <property type="match status" value="2"/>
</dbReference>
<dbReference type="PANTHER" id="PTHR15837:SF0">
    <property type="entry name" value="RAN GUANINE NUCLEOTIDE RELEASE FACTOR"/>
    <property type="match status" value="1"/>
</dbReference>
<organism evidence="4 5">
    <name type="scientific">Rhodotorula toruloides</name>
    <name type="common">Yeast</name>
    <name type="synonym">Rhodosporidium toruloides</name>
    <dbReference type="NCBI Taxonomy" id="5286"/>
    <lineage>
        <taxon>Eukaryota</taxon>
        <taxon>Fungi</taxon>
        <taxon>Dikarya</taxon>
        <taxon>Basidiomycota</taxon>
        <taxon>Pucciniomycotina</taxon>
        <taxon>Microbotryomycetes</taxon>
        <taxon>Sporidiobolales</taxon>
        <taxon>Sporidiobolaceae</taxon>
        <taxon>Rhodotorula</taxon>
    </lineage>
</organism>
<gene>
    <name evidence="4" type="primary">FGENESH: predicted gene_7.420</name>
    <name evidence="4" type="ORF">BN2166_0040350</name>
</gene>
<dbReference type="GO" id="GO:0006606">
    <property type="term" value="P:protein import into nucleus"/>
    <property type="evidence" value="ECO:0007669"/>
    <property type="project" value="TreeGrafter"/>
</dbReference>
<comment type="similarity">
    <text evidence="1">Belongs to the MOG1 family.</text>
</comment>
<dbReference type="Pfam" id="PF04603">
    <property type="entry name" value="Mog1"/>
    <property type="match status" value="1"/>
</dbReference>
<protein>
    <recommendedName>
        <fullName evidence="6">Ran-interacting Mog1 protein</fullName>
    </recommendedName>
</protein>
<keyword evidence="3" id="KW-0653">Protein transport</keyword>
<sequence length="163" mass="17568">MAQRQLYGGAITTTIPPSFIDASDLRQVPDTQEVFLAPDSDLSLITEVLELVKDDGAGDDLERAVRPGLPTILGPAVLSGLQTISKFNRPASEADTVLILLALWRVPQRDADVTLCVNWPVKDGETGEERSEEEARRVFEEAVRAFDVKDFGLFAGGEAAAGA</sequence>
<dbReference type="GO" id="GO:0005085">
    <property type="term" value="F:guanyl-nucleotide exchange factor activity"/>
    <property type="evidence" value="ECO:0007669"/>
    <property type="project" value="TreeGrafter"/>
</dbReference>
<dbReference type="InterPro" id="IPR007681">
    <property type="entry name" value="Mog1"/>
</dbReference>
<dbReference type="EMBL" id="CWKI01000007">
    <property type="protein sequence ID" value="CTR08174.1"/>
    <property type="molecule type" value="Genomic_DNA"/>
</dbReference>
<evidence type="ECO:0000313" key="4">
    <source>
        <dbReference type="EMBL" id="CTR08174.1"/>
    </source>
</evidence>
<evidence type="ECO:0000256" key="3">
    <source>
        <dbReference type="ARBA" id="ARBA00022927"/>
    </source>
</evidence>
<proteinExistence type="inferred from homology"/>
<evidence type="ECO:0008006" key="6">
    <source>
        <dbReference type="Google" id="ProtNLM"/>
    </source>
</evidence>
<evidence type="ECO:0000256" key="2">
    <source>
        <dbReference type="ARBA" id="ARBA00022448"/>
    </source>
</evidence>
<reference evidence="4 5" key="1">
    <citation type="submission" date="2015-07" db="EMBL/GenBank/DDBJ databases">
        <authorList>
            <person name="Cajimat M.N.B."/>
            <person name="Milazzo M.L."/>
            <person name="Fulhorst C.F."/>
        </authorList>
    </citation>
    <scope>NUCLEOTIDE SEQUENCE [LARGE SCALE GENOMIC DNA]</scope>
    <source>
        <strain evidence="4">Single colony</strain>
    </source>
</reference>
<dbReference type="GO" id="GO:0005634">
    <property type="term" value="C:nucleus"/>
    <property type="evidence" value="ECO:0007669"/>
    <property type="project" value="TreeGrafter"/>
</dbReference>
<name>A0A0K3CEM9_RHOTO</name>
<dbReference type="InterPro" id="IPR016123">
    <property type="entry name" value="Mog1/PsbP_a/b/a-sand"/>
</dbReference>
<dbReference type="SUPFAM" id="SSF55724">
    <property type="entry name" value="Mog1p/PsbP-like"/>
    <property type="match status" value="1"/>
</dbReference>
<dbReference type="STRING" id="5286.A0A0K3CEM9"/>
<dbReference type="Proteomes" id="UP000199069">
    <property type="component" value="Unassembled WGS sequence"/>
</dbReference>
<dbReference type="AlphaFoldDB" id="A0A0K3CEM9"/>
<keyword evidence="2" id="KW-0813">Transport</keyword>
<accession>A0A0K3CEM9</accession>
<dbReference type="OMA" id="IDTVKVW"/>
<dbReference type="PANTHER" id="PTHR15837">
    <property type="entry name" value="RAN GUANINE NUCLEOTIDE RELEASE FACTOR"/>
    <property type="match status" value="1"/>
</dbReference>
<evidence type="ECO:0000313" key="5">
    <source>
        <dbReference type="Proteomes" id="UP000199069"/>
    </source>
</evidence>
<evidence type="ECO:0000256" key="1">
    <source>
        <dbReference type="ARBA" id="ARBA00010307"/>
    </source>
</evidence>
<dbReference type="GO" id="GO:0031267">
    <property type="term" value="F:small GTPase binding"/>
    <property type="evidence" value="ECO:0007669"/>
    <property type="project" value="TreeGrafter"/>
</dbReference>
<keyword evidence="5" id="KW-1185">Reference proteome</keyword>